<sequence length="649" mass="72365">MKQEIRIVLVGESGVGKSTLVTTLIKDSFVSQVQPLVPEVTIPPEATPEKVTTHIIDTAYYDECGPLTHELRKADVVCVVYSSVVRSSFHRIPDFWLPYLQSLNLKIPVILVGNKSDLKGNLVPSVDLEDDVVPLMKSYREIETCLECSSKAVKNVTELFYFCQKAVLYPTSPLYDSVEQTLKTKCISVLKRVFALSDVDKDGILSDEELNGFQRKCFGSPLDRTELQEVKAVIVEQEPAGVTDKGLTVLGFLFLHGLFVQRGRLETTWTVLRKFGYDDTLELRKEFVNPPLDIPPDCTVELSPHGYQFFSELFQSHDKDNDGALNENELCDLFSLCPSSIVSPWAHTDFPATTLTNSSGAISLQGFLAQWSMTTLQDPHTTLAYLAYLGYEGNTLTGLQMARPKHMLNQRRRRGDKIHPRSVFMCYVLGGSAAGKSSILRAFVKKPFQTHHSATLRPFSVVNSVDIHGAEKYLVLEELGTNHEAAVLQNKRKLEQCDLLCLVYDASDPNSFLHIMHLRTQYELDHLPYVIVATKCDVDQVRQRTDEQPESYCKKLGIAQPVKVSAKDGDLERLFGLFASVAMNPTGSIPGLNDRRRQGGLKPMYQYLAATAIAGAVITTGYFLFRAIRPYAGGLFPALVTSIPPRSKS</sequence>
<dbReference type="EMBL" id="QTSX02000075">
    <property type="protein sequence ID" value="KAJ9088970.1"/>
    <property type="molecule type" value="Genomic_DNA"/>
</dbReference>
<name>A0ACC2UQ13_9FUNG</name>
<gene>
    <name evidence="1" type="primary">GEM1_1</name>
    <name evidence="1" type="ORF">DSO57_1017750</name>
</gene>
<accession>A0ACC2UQ13</accession>
<protein>
    <submittedName>
        <fullName evidence="1">ERMES complex Ca(2+)-binding regulatory GTPase gem1</fullName>
    </submittedName>
</protein>
<evidence type="ECO:0000313" key="2">
    <source>
        <dbReference type="Proteomes" id="UP001165960"/>
    </source>
</evidence>
<evidence type="ECO:0000313" key="1">
    <source>
        <dbReference type="EMBL" id="KAJ9088970.1"/>
    </source>
</evidence>
<comment type="caution">
    <text evidence="1">The sequence shown here is derived from an EMBL/GenBank/DDBJ whole genome shotgun (WGS) entry which is preliminary data.</text>
</comment>
<proteinExistence type="predicted"/>
<keyword evidence="2" id="KW-1185">Reference proteome</keyword>
<organism evidence="1 2">
    <name type="scientific">Entomophthora muscae</name>
    <dbReference type="NCBI Taxonomy" id="34485"/>
    <lineage>
        <taxon>Eukaryota</taxon>
        <taxon>Fungi</taxon>
        <taxon>Fungi incertae sedis</taxon>
        <taxon>Zoopagomycota</taxon>
        <taxon>Entomophthoromycotina</taxon>
        <taxon>Entomophthoromycetes</taxon>
        <taxon>Entomophthorales</taxon>
        <taxon>Entomophthoraceae</taxon>
        <taxon>Entomophthora</taxon>
    </lineage>
</organism>
<reference evidence="1" key="1">
    <citation type="submission" date="2022-04" db="EMBL/GenBank/DDBJ databases">
        <title>Genome of the entomopathogenic fungus Entomophthora muscae.</title>
        <authorList>
            <person name="Elya C."/>
            <person name="Lovett B.R."/>
            <person name="Lee E."/>
            <person name="Macias A.M."/>
            <person name="Hajek A.E."/>
            <person name="De Bivort B.L."/>
            <person name="Kasson M.T."/>
            <person name="De Fine Licht H.H."/>
            <person name="Stajich J.E."/>
        </authorList>
    </citation>
    <scope>NUCLEOTIDE SEQUENCE</scope>
    <source>
        <strain evidence="1">Berkeley</strain>
    </source>
</reference>
<dbReference type="Proteomes" id="UP001165960">
    <property type="component" value="Unassembled WGS sequence"/>
</dbReference>